<dbReference type="RefSeq" id="WP_345317188.1">
    <property type="nucleotide sequence ID" value="NZ_BAABLF010000014.1"/>
</dbReference>
<feature type="chain" id="PRO_5045080699" description="Capsule assembly Wzi family protein" evidence="1">
    <location>
        <begin position="22"/>
        <end position="492"/>
    </location>
</feature>
<gene>
    <name evidence="2" type="ORF">GCM10025772_22770</name>
</gene>
<comment type="caution">
    <text evidence="2">The sequence shown here is derived from an EMBL/GenBank/DDBJ whole genome shotgun (WGS) entry which is preliminary data.</text>
</comment>
<reference evidence="3" key="1">
    <citation type="journal article" date="2019" name="Int. J. Syst. Evol. Microbiol.">
        <title>The Global Catalogue of Microorganisms (GCM) 10K type strain sequencing project: providing services to taxonomists for standard genome sequencing and annotation.</title>
        <authorList>
            <consortium name="The Broad Institute Genomics Platform"/>
            <consortium name="The Broad Institute Genome Sequencing Center for Infectious Disease"/>
            <person name="Wu L."/>
            <person name="Ma J."/>
        </authorList>
    </citation>
    <scope>NUCLEOTIDE SEQUENCE [LARGE SCALE GENOMIC DNA]</scope>
    <source>
        <strain evidence="3">JCM 18720</strain>
    </source>
</reference>
<protein>
    <recommendedName>
        <fullName evidence="4">Capsule assembly Wzi family protein</fullName>
    </recommendedName>
</protein>
<keyword evidence="1" id="KW-0732">Signal</keyword>
<organism evidence="2 3">
    <name type="scientific">Ferrimonas gelatinilytica</name>
    <dbReference type="NCBI Taxonomy" id="1255257"/>
    <lineage>
        <taxon>Bacteria</taxon>
        <taxon>Pseudomonadati</taxon>
        <taxon>Pseudomonadota</taxon>
        <taxon>Gammaproteobacteria</taxon>
        <taxon>Alteromonadales</taxon>
        <taxon>Ferrimonadaceae</taxon>
        <taxon>Ferrimonas</taxon>
    </lineage>
</organism>
<evidence type="ECO:0000313" key="2">
    <source>
        <dbReference type="EMBL" id="GAA5192791.1"/>
    </source>
</evidence>
<evidence type="ECO:0008006" key="4">
    <source>
        <dbReference type="Google" id="ProtNLM"/>
    </source>
</evidence>
<proteinExistence type="predicted"/>
<dbReference type="Pfam" id="PF14052">
    <property type="entry name" value="Caps_assemb_Wzi"/>
    <property type="match status" value="1"/>
</dbReference>
<dbReference type="Proteomes" id="UP001501600">
    <property type="component" value="Unassembled WGS sequence"/>
</dbReference>
<dbReference type="EMBL" id="BAABLF010000014">
    <property type="protein sequence ID" value="GAA5192791.1"/>
    <property type="molecule type" value="Genomic_DNA"/>
</dbReference>
<accession>A0ABP9S9F9</accession>
<keyword evidence="3" id="KW-1185">Reference proteome</keyword>
<name>A0ABP9S9F9_9GAMM</name>
<feature type="signal peptide" evidence="1">
    <location>
        <begin position="1"/>
        <end position="21"/>
    </location>
</feature>
<dbReference type="InterPro" id="IPR038636">
    <property type="entry name" value="Wzi_sf"/>
</dbReference>
<evidence type="ECO:0000313" key="3">
    <source>
        <dbReference type="Proteomes" id="UP001501600"/>
    </source>
</evidence>
<dbReference type="InterPro" id="IPR026950">
    <property type="entry name" value="Caps_assemb_Wzi"/>
</dbReference>
<dbReference type="Gene3D" id="2.40.160.130">
    <property type="entry name" value="Capsule assembly protein Wzi"/>
    <property type="match status" value="1"/>
</dbReference>
<sequence>MRTLLLSSLTGVALATMAAQAASPYISLQDSYLNGRIDQLVVLTDMPTMRKPYNVKQVRHHLELIKDSVPGLYLEIDRRLYRYERELAITYAEVGLAAADNPQQGHILPNARGERLDSNYRATVNLHYQPLDWLVLSAGGLALDSAGGKTQPDSDSDLIPIGSYLSIGSDKLQLDVGYREHWLSPFAESAQLMSTNARPSFSVGLSNPLPFEKAWNLHYEVYVSRLEHHDNIVYGDELESGRPALLGFQTSFSPVEGWTIALNRTMQFGGGSREVTLRSIWNAFWDPAANDNSAKIDCDGPANTCESGNQQASISSRINFGGPVPFAVLMEYAGEDTGSHSNLQLSNIAMSVGIHVPFLPDWLGGPDWSLQYETTEWQHAWFTHYIYRDGYTNDGIVMGHWGANNRQFNDSRRGAQNHMIKLGWQRASEQRYELTYRMTDNKSPAGIEYRTGHELDLRYFGRLWGQQLGYRLYGGRTVFADNFFRGELIWQW</sequence>
<evidence type="ECO:0000256" key="1">
    <source>
        <dbReference type="SAM" id="SignalP"/>
    </source>
</evidence>